<name>B8C6S4_THAPS</name>
<reference evidence="1 2" key="1">
    <citation type="journal article" date="2004" name="Science">
        <title>The genome of the diatom Thalassiosira pseudonana: ecology, evolution, and metabolism.</title>
        <authorList>
            <person name="Armbrust E.V."/>
            <person name="Berges J.A."/>
            <person name="Bowler C."/>
            <person name="Green B.R."/>
            <person name="Martinez D."/>
            <person name="Putnam N.H."/>
            <person name="Zhou S."/>
            <person name="Allen A.E."/>
            <person name="Apt K.E."/>
            <person name="Bechner M."/>
            <person name="Brzezinski M.A."/>
            <person name="Chaal B.K."/>
            <person name="Chiovitti A."/>
            <person name="Davis A.K."/>
            <person name="Demarest M.S."/>
            <person name="Detter J.C."/>
            <person name="Glavina T."/>
            <person name="Goodstein D."/>
            <person name="Hadi M.Z."/>
            <person name="Hellsten U."/>
            <person name="Hildebrand M."/>
            <person name="Jenkins B.D."/>
            <person name="Jurka J."/>
            <person name="Kapitonov V.V."/>
            <person name="Kroger N."/>
            <person name="Lau W.W."/>
            <person name="Lane T.W."/>
            <person name="Larimer F.W."/>
            <person name="Lippmeier J.C."/>
            <person name="Lucas S."/>
            <person name="Medina M."/>
            <person name="Montsant A."/>
            <person name="Obornik M."/>
            <person name="Parker M.S."/>
            <person name="Palenik B."/>
            <person name="Pazour G.J."/>
            <person name="Richardson P.M."/>
            <person name="Rynearson T.A."/>
            <person name="Saito M.A."/>
            <person name="Schwartz D.C."/>
            <person name="Thamatrakoln K."/>
            <person name="Valentin K."/>
            <person name="Vardi A."/>
            <person name="Wilkerson F.P."/>
            <person name="Rokhsar D.S."/>
        </authorList>
    </citation>
    <scope>NUCLEOTIDE SEQUENCE [LARGE SCALE GENOMIC DNA]</scope>
    <source>
        <strain evidence="1 2">CCMP1335</strain>
    </source>
</reference>
<dbReference type="InParanoid" id="B8C6S4"/>
<dbReference type="PaxDb" id="35128-Thaps23735"/>
<sequence length="585" mass="66109">MLKGTASNQPNSFHSPSSVIPTHIDNNVINPNAMEHIVTAELNYNVASKFMSSSNFPEAHFYVKAAAKSLPGDHWRTHYELSRQIFWLLSNVAHACGFVNEAIAALEVLLIGCESMDDKIDAYSLVVTLLLSRHQSVKAYRTCINALEEMGESIPETMHREAILQMREVMKTKYGHFCEKDFLSLKDATDEKAINTMMFYSQMCSAARSVKPMMQYFIGCRLMELSLNFGVCKYSALGFVQYAIMIVDLTGNYKSGYRLGKIGVQIHNERFNNSAKDQTPEVYLNFYKALAVHFEPIQICADLLSKAFKLGITAIDVPPAAFLSGAQYIEMSLIGGMNLSLLKHESDFQMKLLGSENSPSKMHLALIQETRSLLSSQEVPSYSELGITDESLSGIEDRAEVLTYHRTIQSFWLGRYSRCTYHGEKMPEIHQSLKVEAIVTMFYRAIAAVHLMSSGKHQKVVMRNIVHRAIQVMEEAAHKCNFTFQNKVYLLEAELAAHQSKHKRARVAYNDAISTARSSGFIHEQGLACEMAGLHYKRIGDLKRSMTFLCQAQECYFRWGSKLKTHAVAVELERVVEMQTKKFLD</sequence>
<gene>
    <name evidence="1" type="ORF">THAPSDRAFT_23735</name>
</gene>
<accession>B8C6S4</accession>
<dbReference type="HOGENOM" id="CLU_466558_0_0_1"/>
<dbReference type="KEGG" id="tps:THAPSDRAFT_23735"/>
<dbReference type="OMA" id="WRTHYEL"/>
<dbReference type="Proteomes" id="UP000001449">
    <property type="component" value="Chromosome 8"/>
</dbReference>
<proteinExistence type="predicted"/>
<dbReference type="InterPro" id="IPR053159">
    <property type="entry name" value="Hybrid_Histidine_Kinase"/>
</dbReference>
<dbReference type="AlphaFoldDB" id="B8C6S4"/>
<dbReference type="SUPFAM" id="SSF48452">
    <property type="entry name" value="TPR-like"/>
    <property type="match status" value="1"/>
</dbReference>
<evidence type="ECO:0000313" key="2">
    <source>
        <dbReference type="Proteomes" id="UP000001449"/>
    </source>
</evidence>
<dbReference type="PANTHER" id="PTHR43642">
    <property type="entry name" value="HYBRID SIGNAL TRANSDUCTION HISTIDINE KINASE G"/>
    <property type="match status" value="1"/>
</dbReference>
<dbReference type="eggNOG" id="ENOG502RUK6">
    <property type="taxonomic scope" value="Eukaryota"/>
</dbReference>
<reference evidence="1 2" key="2">
    <citation type="journal article" date="2008" name="Nature">
        <title>The Phaeodactylum genome reveals the evolutionary history of diatom genomes.</title>
        <authorList>
            <person name="Bowler C."/>
            <person name="Allen A.E."/>
            <person name="Badger J.H."/>
            <person name="Grimwood J."/>
            <person name="Jabbari K."/>
            <person name="Kuo A."/>
            <person name="Maheswari U."/>
            <person name="Martens C."/>
            <person name="Maumus F."/>
            <person name="Otillar R.P."/>
            <person name="Rayko E."/>
            <person name="Salamov A."/>
            <person name="Vandepoele K."/>
            <person name="Beszteri B."/>
            <person name="Gruber A."/>
            <person name="Heijde M."/>
            <person name="Katinka M."/>
            <person name="Mock T."/>
            <person name="Valentin K."/>
            <person name="Verret F."/>
            <person name="Berges J.A."/>
            <person name="Brownlee C."/>
            <person name="Cadoret J.P."/>
            <person name="Chiovitti A."/>
            <person name="Choi C.J."/>
            <person name="Coesel S."/>
            <person name="De Martino A."/>
            <person name="Detter J.C."/>
            <person name="Durkin C."/>
            <person name="Falciatore A."/>
            <person name="Fournet J."/>
            <person name="Haruta M."/>
            <person name="Huysman M.J."/>
            <person name="Jenkins B.D."/>
            <person name="Jiroutova K."/>
            <person name="Jorgensen R.E."/>
            <person name="Joubert Y."/>
            <person name="Kaplan A."/>
            <person name="Kroger N."/>
            <person name="Kroth P.G."/>
            <person name="La Roche J."/>
            <person name="Lindquist E."/>
            <person name="Lommer M."/>
            <person name="Martin-Jezequel V."/>
            <person name="Lopez P.J."/>
            <person name="Lucas S."/>
            <person name="Mangogna M."/>
            <person name="McGinnis K."/>
            <person name="Medlin L.K."/>
            <person name="Montsant A."/>
            <person name="Oudot-Le Secq M.P."/>
            <person name="Napoli C."/>
            <person name="Obornik M."/>
            <person name="Parker M.S."/>
            <person name="Petit J.L."/>
            <person name="Porcel B.M."/>
            <person name="Poulsen N."/>
            <person name="Robison M."/>
            <person name="Rychlewski L."/>
            <person name="Rynearson T.A."/>
            <person name="Schmutz J."/>
            <person name="Shapiro H."/>
            <person name="Siaut M."/>
            <person name="Stanley M."/>
            <person name="Sussman M.R."/>
            <person name="Taylor A.R."/>
            <person name="Vardi A."/>
            <person name="von Dassow P."/>
            <person name="Vyverman W."/>
            <person name="Willis A."/>
            <person name="Wyrwicz L.S."/>
            <person name="Rokhsar D.S."/>
            <person name="Weissenbach J."/>
            <person name="Armbrust E.V."/>
            <person name="Green B.R."/>
            <person name="Van de Peer Y."/>
            <person name="Grigoriev I.V."/>
        </authorList>
    </citation>
    <scope>NUCLEOTIDE SEQUENCE [LARGE SCALE GENOMIC DNA]</scope>
    <source>
        <strain evidence="1 2">CCMP1335</strain>
    </source>
</reference>
<evidence type="ECO:0000313" key="1">
    <source>
        <dbReference type="EMBL" id="EED90621.1"/>
    </source>
</evidence>
<dbReference type="RefSeq" id="XP_002291770.1">
    <property type="nucleotide sequence ID" value="XM_002291734.1"/>
</dbReference>
<protein>
    <submittedName>
        <fullName evidence="1">Uncharacterized protein</fullName>
    </submittedName>
</protein>
<dbReference type="GeneID" id="7445576"/>
<dbReference type="EMBL" id="CM000644">
    <property type="protein sequence ID" value="EED90621.1"/>
    <property type="molecule type" value="Genomic_DNA"/>
</dbReference>
<dbReference type="PANTHER" id="PTHR43642:SF1">
    <property type="entry name" value="HYBRID SIGNAL TRANSDUCTION HISTIDINE KINASE G"/>
    <property type="match status" value="1"/>
</dbReference>
<keyword evidence="2" id="KW-1185">Reference proteome</keyword>
<dbReference type="InterPro" id="IPR011990">
    <property type="entry name" value="TPR-like_helical_dom_sf"/>
</dbReference>
<organism evidence="1 2">
    <name type="scientific">Thalassiosira pseudonana</name>
    <name type="common">Marine diatom</name>
    <name type="synonym">Cyclotella nana</name>
    <dbReference type="NCBI Taxonomy" id="35128"/>
    <lineage>
        <taxon>Eukaryota</taxon>
        <taxon>Sar</taxon>
        <taxon>Stramenopiles</taxon>
        <taxon>Ochrophyta</taxon>
        <taxon>Bacillariophyta</taxon>
        <taxon>Coscinodiscophyceae</taxon>
        <taxon>Thalassiosirophycidae</taxon>
        <taxon>Thalassiosirales</taxon>
        <taxon>Thalassiosiraceae</taxon>
        <taxon>Thalassiosira</taxon>
    </lineage>
</organism>